<protein>
    <submittedName>
        <fullName evidence="1">36294_t:CDS:1</fullName>
    </submittedName>
</protein>
<dbReference type="EMBL" id="CAJVQC010032841">
    <property type="protein sequence ID" value="CAG8752216.1"/>
    <property type="molecule type" value="Genomic_DNA"/>
</dbReference>
<gene>
    <name evidence="1" type="ORF">RPERSI_LOCUS14311</name>
</gene>
<sequence length="41" mass="4741">MSDCFDWTLDVQNVGLDVQSKGDIDWTSNPKVDVWIERSIQ</sequence>
<accession>A0ACA9QKS8</accession>
<proteinExistence type="predicted"/>
<dbReference type="Proteomes" id="UP000789920">
    <property type="component" value="Unassembled WGS sequence"/>
</dbReference>
<evidence type="ECO:0000313" key="2">
    <source>
        <dbReference type="Proteomes" id="UP000789920"/>
    </source>
</evidence>
<comment type="caution">
    <text evidence="1">The sequence shown here is derived from an EMBL/GenBank/DDBJ whole genome shotgun (WGS) entry which is preliminary data.</text>
</comment>
<organism evidence="1 2">
    <name type="scientific">Racocetra persica</name>
    <dbReference type="NCBI Taxonomy" id="160502"/>
    <lineage>
        <taxon>Eukaryota</taxon>
        <taxon>Fungi</taxon>
        <taxon>Fungi incertae sedis</taxon>
        <taxon>Mucoromycota</taxon>
        <taxon>Glomeromycotina</taxon>
        <taxon>Glomeromycetes</taxon>
        <taxon>Diversisporales</taxon>
        <taxon>Gigasporaceae</taxon>
        <taxon>Racocetra</taxon>
    </lineage>
</organism>
<keyword evidence="2" id="KW-1185">Reference proteome</keyword>
<evidence type="ECO:0000313" key="1">
    <source>
        <dbReference type="EMBL" id="CAG8752216.1"/>
    </source>
</evidence>
<reference evidence="1" key="1">
    <citation type="submission" date="2021-06" db="EMBL/GenBank/DDBJ databases">
        <authorList>
            <person name="Kallberg Y."/>
            <person name="Tangrot J."/>
            <person name="Rosling A."/>
        </authorList>
    </citation>
    <scope>NUCLEOTIDE SEQUENCE</scope>
    <source>
        <strain evidence="1">MA461A</strain>
    </source>
</reference>
<feature type="non-terminal residue" evidence="1">
    <location>
        <position position="41"/>
    </location>
</feature>
<name>A0ACA9QKS8_9GLOM</name>